<evidence type="ECO:0000313" key="7">
    <source>
        <dbReference type="EMBL" id="SDN03656.1"/>
    </source>
</evidence>
<evidence type="ECO:0000259" key="6">
    <source>
        <dbReference type="Pfam" id="PF26343"/>
    </source>
</evidence>
<dbReference type="GO" id="GO:0046872">
    <property type="term" value="F:metal ion binding"/>
    <property type="evidence" value="ECO:0007669"/>
    <property type="project" value="UniProtKB-KW"/>
</dbReference>
<feature type="domain" description="PIN" evidence="5">
    <location>
        <begin position="6"/>
        <end position="111"/>
    </location>
</feature>
<evidence type="ECO:0000256" key="3">
    <source>
        <dbReference type="ARBA" id="ARBA00022801"/>
    </source>
</evidence>
<dbReference type="RefSeq" id="WP_093783069.1">
    <property type="nucleotide sequence ID" value="NZ_FNIE01000002.1"/>
</dbReference>
<dbReference type="OrthoDB" id="113459at2"/>
<gene>
    <name evidence="7" type="ORF">SAMN05216259_102400</name>
</gene>
<evidence type="ECO:0000256" key="1">
    <source>
        <dbReference type="ARBA" id="ARBA00022722"/>
    </source>
</evidence>
<accession>A0A1G9Y4N4</accession>
<evidence type="ECO:0000256" key="2">
    <source>
        <dbReference type="ARBA" id="ARBA00022723"/>
    </source>
</evidence>
<keyword evidence="8" id="KW-1185">Reference proteome</keyword>
<keyword evidence="3" id="KW-0378">Hydrolase</keyword>
<dbReference type="Pfam" id="PF26343">
    <property type="entry name" value="VapC50_C"/>
    <property type="match status" value="1"/>
</dbReference>
<dbReference type="Proteomes" id="UP000199341">
    <property type="component" value="Unassembled WGS sequence"/>
</dbReference>
<dbReference type="Pfam" id="PF13470">
    <property type="entry name" value="PIN_3"/>
    <property type="match status" value="1"/>
</dbReference>
<evidence type="ECO:0000256" key="4">
    <source>
        <dbReference type="ARBA" id="ARBA00022842"/>
    </source>
</evidence>
<dbReference type="AlphaFoldDB" id="A0A1G9Y4N4"/>
<organism evidence="7 8">
    <name type="scientific">Actinacidiphila guanduensis</name>
    <dbReference type="NCBI Taxonomy" id="310781"/>
    <lineage>
        <taxon>Bacteria</taxon>
        <taxon>Bacillati</taxon>
        <taxon>Actinomycetota</taxon>
        <taxon>Actinomycetes</taxon>
        <taxon>Kitasatosporales</taxon>
        <taxon>Streptomycetaceae</taxon>
        <taxon>Actinacidiphila</taxon>
    </lineage>
</organism>
<name>A0A1G9Y4N4_9ACTN</name>
<dbReference type="InterPro" id="IPR002716">
    <property type="entry name" value="PIN_dom"/>
</dbReference>
<keyword evidence="1" id="KW-0540">Nuclease</keyword>
<feature type="domain" description="VapC50 C-terminal" evidence="6">
    <location>
        <begin position="128"/>
        <end position="181"/>
    </location>
</feature>
<proteinExistence type="predicted"/>
<keyword evidence="2" id="KW-0479">Metal-binding</keyword>
<dbReference type="InterPro" id="IPR029060">
    <property type="entry name" value="PIN-like_dom_sf"/>
</dbReference>
<evidence type="ECO:0000313" key="8">
    <source>
        <dbReference type="Proteomes" id="UP000199341"/>
    </source>
</evidence>
<dbReference type="SUPFAM" id="SSF88723">
    <property type="entry name" value="PIN domain-like"/>
    <property type="match status" value="1"/>
</dbReference>
<dbReference type="GO" id="GO:0004518">
    <property type="term" value="F:nuclease activity"/>
    <property type="evidence" value="ECO:0007669"/>
    <property type="project" value="UniProtKB-KW"/>
</dbReference>
<protein>
    <submittedName>
        <fullName evidence="7">Predicted nucleic acid-binding protein, contains PIN domain</fullName>
    </submittedName>
</protein>
<reference evidence="7 8" key="1">
    <citation type="submission" date="2016-10" db="EMBL/GenBank/DDBJ databases">
        <authorList>
            <person name="de Groot N.N."/>
        </authorList>
    </citation>
    <scope>NUCLEOTIDE SEQUENCE [LARGE SCALE GENOMIC DNA]</scope>
    <source>
        <strain evidence="7 8">CGMCC 4.2022</strain>
    </source>
</reference>
<dbReference type="InterPro" id="IPR058652">
    <property type="entry name" value="VapC50_C"/>
</dbReference>
<dbReference type="GO" id="GO:0016787">
    <property type="term" value="F:hydrolase activity"/>
    <property type="evidence" value="ECO:0007669"/>
    <property type="project" value="UniProtKB-KW"/>
</dbReference>
<keyword evidence="4" id="KW-0460">Magnesium</keyword>
<evidence type="ECO:0000259" key="5">
    <source>
        <dbReference type="Pfam" id="PF13470"/>
    </source>
</evidence>
<sequence length="188" mass="21205">MAFVVLYDANVLYPNTVRDLLIRLARHGIVQAKWTEQILDEVQEALRRNGVGDEEKRTELRSRMNAAVRDCLVTGYESLIEGLKLPDPNDRHVLAAAIKSGAQVIVTDNRKDFPADYLTNWDIERKTADDFVMDLIDLDDRVVYGCVMEIANSRTRKPVTFDDVLDQLERSQLIGAVSMLRSGPNSGV</sequence>
<dbReference type="STRING" id="310781.SAMN05216259_102400"/>
<dbReference type="EMBL" id="FNIE01000002">
    <property type="protein sequence ID" value="SDN03656.1"/>
    <property type="molecule type" value="Genomic_DNA"/>
</dbReference>